<dbReference type="AlphaFoldDB" id="A0A6C0HLN0"/>
<dbReference type="EMBL" id="MN739980">
    <property type="protein sequence ID" value="QHT81280.1"/>
    <property type="molecule type" value="Genomic_DNA"/>
</dbReference>
<reference evidence="1" key="1">
    <citation type="journal article" date="2020" name="Nature">
        <title>Giant virus diversity and host interactions through global metagenomics.</title>
        <authorList>
            <person name="Schulz F."/>
            <person name="Roux S."/>
            <person name="Paez-Espino D."/>
            <person name="Jungbluth S."/>
            <person name="Walsh D.A."/>
            <person name="Denef V.J."/>
            <person name="McMahon K.D."/>
            <person name="Konstantinidis K.T."/>
            <person name="Eloe-Fadrosh E.A."/>
            <person name="Kyrpides N.C."/>
            <person name="Woyke T."/>
        </authorList>
    </citation>
    <scope>NUCLEOTIDE SEQUENCE</scope>
    <source>
        <strain evidence="1">GVMAG-M-3300023184-13</strain>
    </source>
</reference>
<protein>
    <submittedName>
        <fullName evidence="1">Uncharacterized protein</fullName>
    </submittedName>
</protein>
<proteinExistence type="predicted"/>
<accession>A0A6C0HLN0</accession>
<organism evidence="1">
    <name type="scientific">viral metagenome</name>
    <dbReference type="NCBI Taxonomy" id="1070528"/>
    <lineage>
        <taxon>unclassified sequences</taxon>
        <taxon>metagenomes</taxon>
        <taxon>organismal metagenomes</taxon>
    </lineage>
</organism>
<sequence length="147" mass="15922">MGLTSAPYNPHDKSVPGTENMGYCPYMDITAPNGGSYTTLTQGLITAEKRMGDANTEIPPPLPNGGLFMGPQSNAPWANIPVTPSDTNLIHFNLRSANPPAGATQQYVSTDRLGNNYAPMLGVYWYNPENARGMYRMAVTHTSDNKL</sequence>
<name>A0A6C0HLN0_9ZZZZ</name>
<evidence type="ECO:0000313" key="1">
    <source>
        <dbReference type="EMBL" id="QHT81280.1"/>
    </source>
</evidence>